<dbReference type="EMBL" id="OX451735">
    <property type="protein sequence ID" value="CAI8594728.1"/>
    <property type="molecule type" value="Genomic_DNA"/>
</dbReference>
<keyword evidence="2" id="KW-1185">Reference proteome</keyword>
<dbReference type="AlphaFoldDB" id="A0AAV0ZB30"/>
<evidence type="ECO:0000313" key="2">
    <source>
        <dbReference type="Proteomes" id="UP001157006"/>
    </source>
</evidence>
<name>A0AAV0ZB30_VICFA</name>
<protein>
    <submittedName>
        <fullName evidence="1">Uncharacterized protein</fullName>
    </submittedName>
</protein>
<dbReference type="Proteomes" id="UP001157006">
    <property type="component" value="Chromosome 1S"/>
</dbReference>
<gene>
    <name evidence="1" type="ORF">VFH_I155360</name>
</gene>
<reference evidence="1 2" key="1">
    <citation type="submission" date="2023-01" db="EMBL/GenBank/DDBJ databases">
        <authorList>
            <person name="Kreplak J."/>
        </authorList>
    </citation>
    <scope>NUCLEOTIDE SEQUENCE [LARGE SCALE GENOMIC DNA]</scope>
</reference>
<proteinExistence type="predicted"/>
<sequence>MAAAAAFRSKPSNYKDKATIVLSQLRYSAFDYTNAASQHQTLTILLLQTPFNFNITIPPHPFNLHLHKTSCKAQIRNTFFDYKPLTKGRRLSCSTVEEPDGNPICISCTAAQIHAQPSVVFRCRCSELSHRAFVRIHTQPSFASLQLQQPTTNAL</sequence>
<accession>A0AAV0ZB30</accession>
<organism evidence="1 2">
    <name type="scientific">Vicia faba</name>
    <name type="common">Broad bean</name>
    <name type="synonym">Faba vulgaris</name>
    <dbReference type="NCBI Taxonomy" id="3906"/>
    <lineage>
        <taxon>Eukaryota</taxon>
        <taxon>Viridiplantae</taxon>
        <taxon>Streptophyta</taxon>
        <taxon>Embryophyta</taxon>
        <taxon>Tracheophyta</taxon>
        <taxon>Spermatophyta</taxon>
        <taxon>Magnoliopsida</taxon>
        <taxon>eudicotyledons</taxon>
        <taxon>Gunneridae</taxon>
        <taxon>Pentapetalae</taxon>
        <taxon>rosids</taxon>
        <taxon>fabids</taxon>
        <taxon>Fabales</taxon>
        <taxon>Fabaceae</taxon>
        <taxon>Papilionoideae</taxon>
        <taxon>50 kb inversion clade</taxon>
        <taxon>NPAAA clade</taxon>
        <taxon>Hologalegina</taxon>
        <taxon>IRL clade</taxon>
        <taxon>Fabeae</taxon>
        <taxon>Vicia</taxon>
    </lineage>
</organism>
<evidence type="ECO:0000313" key="1">
    <source>
        <dbReference type="EMBL" id="CAI8594728.1"/>
    </source>
</evidence>